<dbReference type="HOGENOM" id="CLU_035309_1_0_11"/>
<evidence type="ECO:0000313" key="7">
    <source>
        <dbReference type="EMBL" id="BAK35405.1"/>
    </source>
</evidence>
<evidence type="ECO:0000256" key="4">
    <source>
        <dbReference type="ARBA" id="ARBA00023136"/>
    </source>
</evidence>
<dbReference type="SUPFAM" id="SSF103473">
    <property type="entry name" value="MFS general substrate transporter"/>
    <property type="match status" value="1"/>
</dbReference>
<dbReference type="EMBL" id="AP012204">
    <property type="protein sequence ID" value="BAK35405.1"/>
    <property type="molecule type" value="Genomic_DNA"/>
</dbReference>
<feature type="transmembrane region" description="Helical" evidence="5">
    <location>
        <begin position="176"/>
        <end position="196"/>
    </location>
</feature>
<dbReference type="OrthoDB" id="151222at2"/>
<feature type="transmembrane region" description="Helical" evidence="5">
    <location>
        <begin position="240"/>
        <end position="257"/>
    </location>
</feature>
<dbReference type="Pfam" id="PF07690">
    <property type="entry name" value="MFS_1"/>
    <property type="match status" value="1"/>
</dbReference>
<feature type="transmembrane region" description="Helical" evidence="5">
    <location>
        <begin position="59"/>
        <end position="83"/>
    </location>
</feature>
<dbReference type="GO" id="GO:0022857">
    <property type="term" value="F:transmembrane transporter activity"/>
    <property type="evidence" value="ECO:0007669"/>
    <property type="project" value="InterPro"/>
</dbReference>
<dbReference type="InterPro" id="IPR051788">
    <property type="entry name" value="MFS_Transporter"/>
</dbReference>
<feature type="transmembrane region" description="Helical" evidence="5">
    <location>
        <begin position="306"/>
        <end position="328"/>
    </location>
</feature>
<feature type="domain" description="Major facilitator superfamily (MFS) profile" evidence="6">
    <location>
        <begin position="25"/>
        <end position="417"/>
    </location>
</feature>
<dbReference type="CDD" id="cd17393">
    <property type="entry name" value="MFS_MosC_like"/>
    <property type="match status" value="1"/>
</dbReference>
<dbReference type="GO" id="GO:0005886">
    <property type="term" value="C:plasma membrane"/>
    <property type="evidence" value="ECO:0007669"/>
    <property type="project" value="UniProtKB-SubCell"/>
</dbReference>
<keyword evidence="8" id="KW-1185">Reference proteome</keyword>
<keyword evidence="4 5" id="KW-0472">Membrane</keyword>
<accession>F5XFJ8</accession>
<sequence>MSTAANSEQFDARDPSAISPRLRQARLGVFGTFFVAGFGLAAWLVNIPPVQEKTQISHATLGILLLVLGLGGVVGMQISGFVINRLGSKIVSLVALTVFVLAVNLPVHATGAVSLGIALFVFGLGNGSLDVAMNDQAVIVERDYGRPIMSAFHAYWSIGGAVGALLGAALQGLDVGLGTSVLVAAAITAVVGFAAVGRMLPGTPTVAPAASPAVAGSKSEDSAAAASSPPRTQPGIRGRVIAFGVLAFLLMMAEGVANDWAPLHAVDHLHQPSSTAALAYAIFAVAMTVGRLTVDRIAHRFGPAFVVRYGSAAAAAGIALVMVSPVFALTLAGWTIFGLGLAGVVPQLFTAAGNISSTGQSIILSRVVGAGYVGALAGPALIGLLAGRVGLNLAFVLPLLVCILAIVVAPVVTPLSVPGTGVKDADQQADGQPR</sequence>
<evidence type="ECO:0000256" key="3">
    <source>
        <dbReference type="ARBA" id="ARBA00022989"/>
    </source>
</evidence>
<feature type="transmembrane region" description="Helical" evidence="5">
    <location>
        <begin position="277"/>
        <end position="294"/>
    </location>
</feature>
<feature type="transmembrane region" description="Helical" evidence="5">
    <location>
        <begin position="113"/>
        <end position="132"/>
    </location>
</feature>
<gene>
    <name evidence="7" type="ordered locus">MLP_23910</name>
</gene>
<dbReference type="AlphaFoldDB" id="F5XFJ8"/>
<protein>
    <submittedName>
        <fullName evidence="7">Putative major facilitator superfamily transporter</fullName>
    </submittedName>
</protein>
<organism evidence="7 8">
    <name type="scientific">Microlunatus phosphovorus (strain ATCC 700054 / DSM 10555 / JCM 9379 / NBRC 101784 / NCIMB 13414 / VKM Ac-1990 / NM-1)</name>
    <dbReference type="NCBI Taxonomy" id="1032480"/>
    <lineage>
        <taxon>Bacteria</taxon>
        <taxon>Bacillati</taxon>
        <taxon>Actinomycetota</taxon>
        <taxon>Actinomycetes</taxon>
        <taxon>Propionibacteriales</taxon>
        <taxon>Propionibacteriaceae</taxon>
        <taxon>Microlunatus</taxon>
    </lineage>
</organism>
<evidence type="ECO:0000313" key="8">
    <source>
        <dbReference type="Proteomes" id="UP000007947"/>
    </source>
</evidence>
<feature type="transmembrane region" description="Helical" evidence="5">
    <location>
        <begin position="367"/>
        <end position="387"/>
    </location>
</feature>
<dbReference type="InterPro" id="IPR020846">
    <property type="entry name" value="MFS_dom"/>
</dbReference>
<dbReference type="Proteomes" id="UP000007947">
    <property type="component" value="Chromosome"/>
</dbReference>
<dbReference type="KEGG" id="mph:MLP_23910"/>
<dbReference type="PROSITE" id="PS50850">
    <property type="entry name" value="MFS"/>
    <property type="match status" value="1"/>
</dbReference>
<dbReference type="Gene3D" id="1.20.1250.20">
    <property type="entry name" value="MFS general substrate transporter like domains"/>
    <property type="match status" value="2"/>
</dbReference>
<evidence type="ECO:0000256" key="2">
    <source>
        <dbReference type="ARBA" id="ARBA00022692"/>
    </source>
</evidence>
<dbReference type="InterPro" id="IPR011701">
    <property type="entry name" value="MFS"/>
</dbReference>
<dbReference type="PANTHER" id="PTHR23514">
    <property type="entry name" value="BYPASS OF STOP CODON PROTEIN 6"/>
    <property type="match status" value="1"/>
</dbReference>
<feature type="transmembrane region" description="Helical" evidence="5">
    <location>
        <begin position="27"/>
        <end position="47"/>
    </location>
</feature>
<evidence type="ECO:0000256" key="1">
    <source>
        <dbReference type="ARBA" id="ARBA00004651"/>
    </source>
</evidence>
<dbReference type="InterPro" id="IPR036259">
    <property type="entry name" value="MFS_trans_sf"/>
</dbReference>
<dbReference type="eggNOG" id="COG0738">
    <property type="taxonomic scope" value="Bacteria"/>
</dbReference>
<feature type="transmembrane region" description="Helical" evidence="5">
    <location>
        <begin position="334"/>
        <end position="355"/>
    </location>
</feature>
<feature type="transmembrane region" description="Helical" evidence="5">
    <location>
        <begin position="393"/>
        <end position="413"/>
    </location>
</feature>
<name>F5XFJ8_MICPN</name>
<evidence type="ECO:0000259" key="6">
    <source>
        <dbReference type="PROSITE" id="PS50850"/>
    </source>
</evidence>
<feature type="transmembrane region" description="Helical" evidence="5">
    <location>
        <begin position="90"/>
        <end position="107"/>
    </location>
</feature>
<proteinExistence type="predicted"/>
<feature type="transmembrane region" description="Helical" evidence="5">
    <location>
        <begin position="152"/>
        <end position="170"/>
    </location>
</feature>
<dbReference type="PANTHER" id="PTHR23514:SF13">
    <property type="entry name" value="INNER MEMBRANE PROTEIN YBJJ"/>
    <property type="match status" value="1"/>
</dbReference>
<comment type="subcellular location">
    <subcellularLocation>
        <location evidence="1">Cell membrane</location>
        <topology evidence="1">Multi-pass membrane protein</topology>
    </subcellularLocation>
</comment>
<evidence type="ECO:0000256" key="5">
    <source>
        <dbReference type="SAM" id="Phobius"/>
    </source>
</evidence>
<dbReference type="RefSeq" id="WP_013863275.1">
    <property type="nucleotide sequence ID" value="NC_015635.1"/>
</dbReference>
<keyword evidence="2 5" id="KW-0812">Transmembrane</keyword>
<keyword evidence="3 5" id="KW-1133">Transmembrane helix</keyword>
<dbReference type="STRING" id="1032480.MLP_23910"/>
<reference evidence="7 8" key="1">
    <citation type="submission" date="2011-05" db="EMBL/GenBank/DDBJ databases">
        <title>Whole genome sequence of Microlunatus phosphovorus NM-1.</title>
        <authorList>
            <person name="Hosoyama A."/>
            <person name="Sasaki K."/>
            <person name="Harada T."/>
            <person name="Igarashi R."/>
            <person name="Kawakoshi A."/>
            <person name="Sasagawa M."/>
            <person name="Fukada J."/>
            <person name="Nakamura S."/>
            <person name="Katano Y."/>
            <person name="Hanada S."/>
            <person name="Kamagata Y."/>
            <person name="Nakamura N."/>
            <person name="Yamazaki S."/>
            <person name="Fujita N."/>
        </authorList>
    </citation>
    <scope>NUCLEOTIDE SEQUENCE [LARGE SCALE GENOMIC DNA]</scope>
    <source>
        <strain evidence="8">ATCC 700054 / DSM 10555 / JCM 9379 / NBRC 101784 / NCIMB 13414 / VKM Ac-1990 / NM-1</strain>
    </source>
</reference>